<evidence type="ECO:0000313" key="2">
    <source>
        <dbReference type="EMBL" id="KAK4141966.1"/>
    </source>
</evidence>
<dbReference type="Pfam" id="PF01425">
    <property type="entry name" value="Amidase"/>
    <property type="match status" value="1"/>
</dbReference>
<dbReference type="InterPro" id="IPR036928">
    <property type="entry name" value="AS_sf"/>
</dbReference>
<accession>A0AAN6ZLS7</accession>
<dbReference type="AlphaFoldDB" id="A0AAN6ZLS7"/>
<sequence length="340" mass="36668">MSIGLAVTAIGTERSITYPAQNNGVVGLKPTVGLVSRAGVVPVSKHKDTVGPITRTVEDAALVLSVIAGQCLEDPTTNTIPFEKVPDFVAACKPDALRGARIAVSPSVMERYYDAELLHALENALQVMESEGAHIVRDVDFVGWDYGTTKREEMPANIFLKEGLESYFQSLATNPHGIHTIADLISFMENTPEEEVEKYGINAFLAAKDEPRDNSSMEFQEAVRRMIEQGSAISKLLDQANGDALVVPTTADIPSDLGQNPAIAVPLGFFPAMREKTTSVNQMIAKGPNIPYSLSFVGKKFSDEKLIGIAYAFEQSTNVLATSQPCVRPTGPILSVSNKL</sequence>
<reference evidence="2" key="2">
    <citation type="submission" date="2023-05" db="EMBL/GenBank/DDBJ databases">
        <authorList>
            <consortium name="Lawrence Berkeley National Laboratory"/>
            <person name="Steindorff A."/>
            <person name="Hensen N."/>
            <person name="Bonometti L."/>
            <person name="Westerberg I."/>
            <person name="Brannstrom I.O."/>
            <person name="Guillou S."/>
            <person name="Cros-Aarteil S."/>
            <person name="Calhoun S."/>
            <person name="Haridas S."/>
            <person name="Kuo A."/>
            <person name="Mondo S."/>
            <person name="Pangilinan J."/>
            <person name="Riley R."/>
            <person name="Labutti K."/>
            <person name="Andreopoulos B."/>
            <person name="Lipzen A."/>
            <person name="Chen C."/>
            <person name="Yanf M."/>
            <person name="Daum C."/>
            <person name="Ng V."/>
            <person name="Clum A."/>
            <person name="Ohm R."/>
            <person name="Martin F."/>
            <person name="Silar P."/>
            <person name="Natvig D."/>
            <person name="Lalanne C."/>
            <person name="Gautier V."/>
            <person name="Ament-Velasquez S.L."/>
            <person name="Kruys A."/>
            <person name="Hutchinson M.I."/>
            <person name="Powell A.J."/>
            <person name="Barry K."/>
            <person name="Miller A.N."/>
            <person name="Grigoriev I.V."/>
            <person name="Debuchy R."/>
            <person name="Gladieux P."/>
            <person name="Thoren M.H."/>
            <person name="Johannesson H."/>
        </authorList>
    </citation>
    <scope>NUCLEOTIDE SEQUENCE</scope>
    <source>
        <strain evidence="2">CBS 141.50</strain>
    </source>
</reference>
<gene>
    <name evidence="2" type="ORF">C8A04DRAFT_38626</name>
</gene>
<dbReference type="PANTHER" id="PTHR42678:SF34">
    <property type="entry name" value="OS04G0183300 PROTEIN"/>
    <property type="match status" value="1"/>
</dbReference>
<dbReference type="RefSeq" id="XP_062635337.1">
    <property type="nucleotide sequence ID" value="XM_062784288.1"/>
</dbReference>
<dbReference type="SUPFAM" id="SSF75304">
    <property type="entry name" value="Amidase signature (AS) enzymes"/>
    <property type="match status" value="1"/>
</dbReference>
<name>A0AAN6ZLS7_9PEZI</name>
<dbReference type="PANTHER" id="PTHR42678">
    <property type="entry name" value="AMIDASE"/>
    <property type="match status" value="1"/>
</dbReference>
<reference evidence="2" key="1">
    <citation type="journal article" date="2023" name="Mol. Phylogenet. Evol.">
        <title>Genome-scale phylogeny and comparative genomics of the fungal order Sordariales.</title>
        <authorList>
            <person name="Hensen N."/>
            <person name="Bonometti L."/>
            <person name="Westerberg I."/>
            <person name="Brannstrom I.O."/>
            <person name="Guillou S."/>
            <person name="Cros-Aarteil S."/>
            <person name="Calhoun S."/>
            <person name="Haridas S."/>
            <person name="Kuo A."/>
            <person name="Mondo S."/>
            <person name="Pangilinan J."/>
            <person name="Riley R."/>
            <person name="LaButti K."/>
            <person name="Andreopoulos B."/>
            <person name="Lipzen A."/>
            <person name="Chen C."/>
            <person name="Yan M."/>
            <person name="Daum C."/>
            <person name="Ng V."/>
            <person name="Clum A."/>
            <person name="Steindorff A."/>
            <person name="Ohm R.A."/>
            <person name="Martin F."/>
            <person name="Silar P."/>
            <person name="Natvig D.O."/>
            <person name="Lalanne C."/>
            <person name="Gautier V."/>
            <person name="Ament-Velasquez S.L."/>
            <person name="Kruys A."/>
            <person name="Hutchinson M.I."/>
            <person name="Powell A.J."/>
            <person name="Barry K."/>
            <person name="Miller A.N."/>
            <person name="Grigoriev I.V."/>
            <person name="Debuchy R."/>
            <person name="Gladieux P."/>
            <person name="Hiltunen Thoren M."/>
            <person name="Johannesson H."/>
        </authorList>
    </citation>
    <scope>NUCLEOTIDE SEQUENCE</scope>
    <source>
        <strain evidence="2">CBS 141.50</strain>
    </source>
</reference>
<dbReference type="EMBL" id="MU853603">
    <property type="protein sequence ID" value="KAK4141966.1"/>
    <property type="molecule type" value="Genomic_DNA"/>
</dbReference>
<evidence type="ECO:0000313" key="3">
    <source>
        <dbReference type="Proteomes" id="UP001302676"/>
    </source>
</evidence>
<protein>
    <submittedName>
        <fullName evidence="2">Amidase signature domain-containing protein</fullName>
    </submittedName>
</protein>
<dbReference type="GeneID" id="87820901"/>
<feature type="domain" description="Amidase" evidence="1">
    <location>
        <begin position="2"/>
        <end position="305"/>
    </location>
</feature>
<evidence type="ECO:0000259" key="1">
    <source>
        <dbReference type="Pfam" id="PF01425"/>
    </source>
</evidence>
<keyword evidence="3" id="KW-1185">Reference proteome</keyword>
<dbReference type="InterPro" id="IPR023631">
    <property type="entry name" value="Amidase_dom"/>
</dbReference>
<dbReference type="Gene3D" id="3.90.1300.10">
    <property type="entry name" value="Amidase signature (AS) domain"/>
    <property type="match status" value="1"/>
</dbReference>
<comment type="caution">
    <text evidence="2">The sequence shown here is derived from an EMBL/GenBank/DDBJ whole genome shotgun (WGS) entry which is preliminary data.</text>
</comment>
<proteinExistence type="predicted"/>
<organism evidence="2 3">
    <name type="scientific">Dichotomopilus funicola</name>
    <dbReference type="NCBI Taxonomy" id="1934379"/>
    <lineage>
        <taxon>Eukaryota</taxon>
        <taxon>Fungi</taxon>
        <taxon>Dikarya</taxon>
        <taxon>Ascomycota</taxon>
        <taxon>Pezizomycotina</taxon>
        <taxon>Sordariomycetes</taxon>
        <taxon>Sordariomycetidae</taxon>
        <taxon>Sordariales</taxon>
        <taxon>Chaetomiaceae</taxon>
        <taxon>Dichotomopilus</taxon>
    </lineage>
</organism>
<dbReference type="Proteomes" id="UP001302676">
    <property type="component" value="Unassembled WGS sequence"/>
</dbReference>